<dbReference type="Proteomes" id="UP000245765">
    <property type="component" value="Unassembled WGS sequence"/>
</dbReference>
<feature type="signal peptide" evidence="1">
    <location>
        <begin position="1"/>
        <end position="28"/>
    </location>
</feature>
<evidence type="ECO:0000313" key="2">
    <source>
        <dbReference type="EMBL" id="PWS35796.1"/>
    </source>
</evidence>
<dbReference type="OrthoDB" id="9776275at2"/>
<name>A0A317FE08_9PROT</name>
<gene>
    <name evidence="2" type="ORF">DFH01_19655</name>
</gene>
<sequence>MPGVRGVSRRTTVVATALLLLAATPAAAQTVPGRTVDPSGTFVAIYENDTFSGNDRYYTNGLLFAWRSPSYDPPAWLAGLTERPNLLFPSGGVARWGVALGQKIWTPEDTERHDPDPTDRPYAGWLYGSLTLMSYTPTALGSLELQLGVVGPSSLAEQVQSNAHDLINVPRAEGWNYQLKDEPGVNLILTRQWRVNRPTGVWDGVSVGVVPSVTASLGNVATYAAAGGMLRIGTELEADFGPPRVRPASAGSVFYQPVERWGWYAFAGVEGRVVAHDISLDGNTWRDSRSVEREPLVGDASLGVALITPWARLTASYTIRSEEFTTQREPAQFGSISVAFRF</sequence>
<dbReference type="EMBL" id="QGNA01000004">
    <property type="protein sequence ID" value="PWS35796.1"/>
    <property type="molecule type" value="Genomic_DNA"/>
</dbReference>
<evidence type="ECO:0000256" key="1">
    <source>
        <dbReference type="SAM" id="SignalP"/>
    </source>
</evidence>
<dbReference type="Pfam" id="PF09982">
    <property type="entry name" value="LpxR"/>
    <property type="match status" value="1"/>
</dbReference>
<protein>
    <submittedName>
        <fullName evidence="2">DUF2219 domain-containing protein</fullName>
    </submittedName>
</protein>
<comment type="caution">
    <text evidence="2">The sequence shown here is derived from an EMBL/GenBank/DDBJ whole genome shotgun (WGS) entry which is preliminary data.</text>
</comment>
<feature type="chain" id="PRO_5016249587" evidence="1">
    <location>
        <begin position="29"/>
        <end position="342"/>
    </location>
</feature>
<organism evidence="2 3">
    <name type="scientific">Falsiroseomonas bella</name>
    <dbReference type="NCBI Taxonomy" id="2184016"/>
    <lineage>
        <taxon>Bacteria</taxon>
        <taxon>Pseudomonadati</taxon>
        <taxon>Pseudomonadota</taxon>
        <taxon>Alphaproteobacteria</taxon>
        <taxon>Acetobacterales</taxon>
        <taxon>Roseomonadaceae</taxon>
        <taxon>Falsiroseomonas</taxon>
    </lineage>
</organism>
<proteinExistence type="predicted"/>
<reference evidence="3" key="1">
    <citation type="submission" date="2018-05" db="EMBL/GenBank/DDBJ databases">
        <authorList>
            <person name="Du Z."/>
            <person name="Wang X."/>
        </authorList>
    </citation>
    <scope>NUCLEOTIDE SEQUENCE [LARGE SCALE GENOMIC DNA]</scope>
    <source>
        <strain evidence="3">CQN31</strain>
    </source>
</reference>
<dbReference type="InterPro" id="IPR018707">
    <property type="entry name" value="LpxR"/>
</dbReference>
<accession>A0A317FE08</accession>
<keyword evidence="1" id="KW-0732">Signal</keyword>
<evidence type="ECO:0000313" key="3">
    <source>
        <dbReference type="Proteomes" id="UP000245765"/>
    </source>
</evidence>
<dbReference type="AlphaFoldDB" id="A0A317FE08"/>
<keyword evidence="3" id="KW-1185">Reference proteome</keyword>
<dbReference type="Gene3D" id="2.40.128.140">
    <property type="entry name" value="Outer membrane protein"/>
    <property type="match status" value="1"/>
</dbReference>
<dbReference type="InterPro" id="IPR037107">
    <property type="entry name" value="Put_OMP_sf"/>
</dbReference>